<reference evidence="2" key="1">
    <citation type="submission" date="2022-11" db="UniProtKB">
        <authorList>
            <consortium name="WormBaseParasite"/>
        </authorList>
    </citation>
    <scope>IDENTIFICATION</scope>
</reference>
<name>A0A915KZH4_ROMCU</name>
<dbReference type="WBParaSite" id="nRc.2.0.1.t44232-RA">
    <property type="protein sequence ID" value="nRc.2.0.1.t44232-RA"/>
    <property type="gene ID" value="nRc.2.0.1.g44232"/>
</dbReference>
<evidence type="ECO:0000313" key="1">
    <source>
        <dbReference type="Proteomes" id="UP000887565"/>
    </source>
</evidence>
<dbReference type="AlphaFoldDB" id="A0A915KZH4"/>
<proteinExistence type="predicted"/>
<protein>
    <submittedName>
        <fullName evidence="2">Uncharacterized protein</fullName>
    </submittedName>
</protein>
<sequence>MAFKLLSSAAAGARSICEAKRFSSLTILGFFPIAMNPAFYNFTTTTFLKYLMCRLKIQTVIAEVRTPNVPNNVSILKLMEANMNIVYKKFPSKQRNLSYQEISPKWSRSLVGELEFFNSGLDNNKNGLCRRKFDNKKCENNPKTVKITGEM</sequence>
<keyword evidence="1" id="KW-1185">Reference proteome</keyword>
<evidence type="ECO:0000313" key="2">
    <source>
        <dbReference type="WBParaSite" id="nRc.2.0.1.t44232-RA"/>
    </source>
</evidence>
<dbReference type="Proteomes" id="UP000887565">
    <property type="component" value="Unplaced"/>
</dbReference>
<accession>A0A915KZH4</accession>
<organism evidence="1 2">
    <name type="scientific">Romanomermis culicivorax</name>
    <name type="common">Nematode worm</name>
    <dbReference type="NCBI Taxonomy" id="13658"/>
    <lineage>
        <taxon>Eukaryota</taxon>
        <taxon>Metazoa</taxon>
        <taxon>Ecdysozoa</taxon>
        <taxon>Nematoda</taxon>
        <taxon>Enoplea</taxon>
        <taxon>Dorylaimia</taxon>
        <taxon>Mermithida</taxon>
        <taxon>Mermithoidea</taxon>
        <taxon>Mermithidae</taxon>
        <taxon>Romanomermis</taxon>
    </lineage>
</organism>